<dbReference type="PANTHER" id="PTHR30353">
    <property type="entry name" value="INNER MEMBRANE PROTEIN DEDA-RELATED"/>
    <property type="match status" value="1"/>
</dbReference>
<dbReference type="AlphaFoldDB" id="A0A1G5XHJ2"/>
<dbReference type="Pfam" id="PF09335">
    <property type="entry name" value="VTT_dom"/>
    <property type="match status" value="1"/>
</dbReference>
<accession>A0A1G5XHJ2</accession>
<keyword evidence="6 7" id="KW-0472">Membrane</keyword>
<evidence type="ECO:0000256" key="6">
    <source>
        <dbReference type="ARBA" id="ARBA00023136"/>
    </source>
</evidence>
<evidence type="ECO:0000256" key="1">
    <source>
        <dbReference type="ARBA" id="ARBA00004651"/>
    </source>
</evidence>
<evidence type="ECO:0000256" key="5">
    <source>
        <dbReference type="ARBA" id="ARBA00022989"/>
    </source>
</evidence>
<evidence type="ECO:0000256" key="2">
    <source>
        <dbReference type="ARBA" id="ARBA00010792"/>
    </source>
</evidence>
<dbReference type="OrthoDB" id="9813426at2"/>
<feature type="transmembrane region" description="Helical" evidence="7">
    <location>
        <begin position="121"/>
        <end position="142"/>
    </location>
</feature>
<proteinExistence type="inferred from homology"/>
<evidence type="ECO:0000313" key="9">
    <source>
        <dbReference type="EMBL" id="SDA69167.1"/>
    </source>
</evidence>
<protein>
    <submittedName>
        <fullName evidence="9">Membrane-associated protein</fullName>
    </submittedName>
</protein>
<dbReference type="STRING" id="279824.SAMN03080617_01737"/>
<evidence type="ECO:0000256" key="3">
    <source>
        <dbReference type="ARBA" id="ARBA00022475"/>
    </source>
</evidence>
<sequence length="210" mass="23870">MYEIIQSILEHLSPAMIINRGGLIVLLAIVFTENGVFFGFFLPGDSLLFLAGMLCGLPILDVSIYLLVVYIAISAFIGYIVSYYIGLKLGTWLLSRPDSLFFKSSYLNMASSYFDKRQHGAIIIGRFIPVIRTFLPLCLGLIKSDFKNFLIYNLIGALFWTSSLVLAGYWLKMIFPDLIHYLEWIILTLIAITSFPLIRQYLKFKRGPIS</sequence>
<comment type="subcellular location">
    <subcellularLocation>
        <location evidence="1 7">Cell membrane</location>
        <topology evidence="1 7">Multi-pass membrane protein</topology>
    </subcellularLocation>
</comment>
<feature type="transmembrane region" description="Helical" evidence="7">
    <location>
        <begin position="149"/>
        <end position="172"/>
    </location>
</feature>
<dbReference type="EMBL" id="FMXE01000010">
    <property type="protein sequence ID" value="SDA69167.1"/>
    <property type="molecule type" value="Genomic_DNA"/>
</dbReference>
<keyword evidence="10" id="KW-1185">Reference proteome</keyword>
<dbReference type="GO" id="GO:0005886">
    <property type="term" value="C:plasma membrane"/>
    <property type="evidence" value="ECO:0007669"/>
    <property type="project" value="UniProtKB-SubCell"/>
</dbReference>
<feature type="transmembrane region" description="Helical" evidence="7">
    <location>
        <begin position="178"/>
        <end position="198"/>
    </location>
</feature>
<feature type="transmembrane region" description="Helical" evidence="7">
    <location>
        <begin position="64"/>
        <end position="85"/>
    </location>
</feature>
<keyword evidence="4 7" id="KW-0812">Transmembrane</keyword>
<dbReference type="InterPro" id="IPR032818">
    <property type="entry name" value="DedA-like"/>
</dbReference>
<name>A0A1G5XHJ2_9BACT</name>
<reference evidence="10" key="1">
    <citation type="submission" date="2016-10" db="EMBL/GenBank/DDBJ databases">
        <authorList>
            <person name="Varghese N."/>
            <person name="Submissions S."/>
        </authorList>
    </citation>
    <scope>NUCLEOTIDE SEQUENCE [LARGE SCALE GENOMIC DNA]</scope>
    <source>
        <strain evidence="10">DSM 22703</strain>
    </source>
</reference>
<dbReference type="RefSeq" id="WP_092729558.1">
    <property type="nucleotide sequence ID" value="NZ_FMXE01000010.1"/>
</dbReference>
<dbReference type="InterPro" id="IPR032816">
    <property type="entry name" value="VTT_dom"/>
</dbReference>
<feature type="domain" description="VTT" evidence="8">
    <location>
        <begin position="42"/>
        <end position="169"/>
    </location>
</feature>
<comment type="similarity">
    <text evidence="2 7">Belongs to the DedA family.</text>
</comment>
<keyword evidence="5 7" id="KW-1133">Transmembrane helix</keyword>
<gene>
    <name evidence="9" type="ORF">SAMN03080617_01737</name>
</gene>
<organism evidence="9 10">
    <name type="scientific">Algoriphagus alkaliphilus</name>
    <dbReference type="NCBI Taxonomy" id="279824"/>
    <lineage>
        <taxon>Bacteria</taxon>
        <taxon>Pseudomonadati</taxon>
        <taxon>Bacteroidota</taxon>
        <taxon>Cytophagia</taxon>
        <taxon>Cytophagales</taxon>
        <taxon>Cyclobacteriaceae</taxon>
        <taxon>Algoriphagus</taxon>
    </lineage>
</organism>
<evidence type="ECO:0000313" key="10">
    <source>
        <dbReference type="Proteomes" id="UP000198756"/>
    </source>
</evidence>
<keyword evidence="3 7" id="KW-1003">Cell membrane</keyword>
<evidence type="ECO:0000256" key="7">
    <source>
        <dbReference type="RuleBase" id="RU367016"/>
    </source>
</evidence>
<dbReference type="PANTHER" id="PTHR30353:SF0">
    <property type="entry name" value="TRANSMEMBRANE PROTEIN"/>
    <property type="match status" value="1"/>
</dbReference>
<evidence type="ECO:0000256" key="4">
    <source>
        <dbReference type="ARBA" id="ARBA00022692"/>
    </source>
</evidence>
<evidence type="ECO:0000259" key="8">
    <source>
        <dbReference type="Pfam" id="PF09335"/>
    </source>
</evidence>
<dbReference type="Proteomes" id="UP000198756">
    <property type="component" value="Unassembled WGS sequence"/>
</dbReference>